<dbReference type="InterPro" id="IPR041898">
    <property type="entry name" value="MAGE_WH1"/>
</dbReference>
<dbReference type="Gene3D" id="1.10.10.1200">
    <property type="entry name" value="MAGE homology domain, winged helix WH1 motif"/>
    <property type="match status" value="1"/>
</dbReference>
<reference evidence="2" key="1">
    <citation type="submission" date="2021-04" db="EMBL/GenBank/DDBJ databases">
        <authorList>
            <person name="Chebbi M.A.C M."/>
        </authorList>
    </citation>
    <scope>NUCLEOTIDE SEQUENCE</scope>
</reference>
<dbReference type="Gene3D" id="1.10.10.1210">
    <property type="entry name" value="MAGE homology domain, winged helix WH2 motif"/>
    <property type="match status" value="1"/>
</dbReference>
<dbReference type="OrthoDB" id="205198at2759"/>
<dbReference type="PANTHER" id="PTHR11736:SF14">
    <property type="entry name" value="NSE3 HOMOLOG, SMC5-SMC6 COMPLEX COMPONENT"/>
    <property type="match status" value="1"/>
</dbReference>
<sequence length="232" mass="27205">MSQRARRQTATQQGPADNLDHLGSRVIKYLLEKSHTKYPVKASDIKKYVLGKHAEHFRQVMVIVKDRLRKIFGYNLVNTTGAQYFITNMIVNEYMKALPRSDDEAKEQILLFLVLSFIFMCAENNQNAIIVEDELWEFLINLNIITEDESQHPYFGNVKSLISDKFVKQLYLIKSKQKETDSVLFEWGPRANYELDRKAVLKFVSKIYNCPMENFVKQHKAMKVFERSALRE</sequence>
<dbReference type="GO" id="GO:0005634">
    <property type="term" value="C:nucleus"/>
    <property type="evidence" value="ECO:0007669"/>
    <property type="project" value="TreeGrafter"/>
</dbReference>
<dbReference type="InterPro" id="IPR002190">
    <property type="entry name" value="MHD_dom"/>
</dbReference>
<evidence type="ECO:0000313" key="2">
    <source>
        <dbReference type="EMBL" id="CAG5076124.1"/>
    </source>
</evidence>
<evidence type="ECO:0000313" key="3">
    <source>
        <dbReference type="Proteomes" id="UP000786811"/>
    </source>
</evidence>
<dbReference type="FunFam" id="1.10.10.1210:FF:000001">
    <property type="entry name" value="melanoma-associated antigen D1"/>
    <property type="match status" value="1"/>
</dbReference>
<dbReference type="InterPro" id="IPR037445">
    <property type="entry name" value="MAGE"/>
</dbReference>
<dbReference type="SMART" id="SM01373">
    <property type="entry name" value="MAGE"/>
    <property type="match status" value="1"/>
</dbReference>
<dbReference type="AlphaFoldDB" id="A0A8J2E3Q2"/>
<name>A0A8J2E3Q2_COTCN</name>
<dbReference type="EMBL" id="CAJNRD030001116">
    <property type="protein sequence ID" value="CAG5076124.1"/>
    <property type="molecule type" value="Genomic_DNA"/>
</dbReference>
<dbReference type="Proteomes" id="UP000786811">
    <property type="component" value="Unassembled WGS sequence"/>
</dbReference>
<dbReference type="InterPro" id="IPR041899">
    <property type="entry name" value="MAGE_WH2"/>
</dbReference>
<dbReference type="PANTHER" id="PTHR11736">
    <property type="entry name" value="MELANOMA-ASSOCIATED ANTIGEN MAGE ANTIGEN"/>
    <property type="match status" value="1"/>
</dbReference>
<keyword evidence="3" id="KW-1185">Reference proteome</keyword>
<accession>A0A8J2E3Q2</accession>
<evidence type="ECO:0000259" key="1">
    <source>
        <dbReference type="PROSITE" id="PS50838"/>
    </source>
</evidence>
<proteinExistence type="predicted"/>
<dbReference type="Pfam" id="PF01454">
    <property type="entry name" value="MAGE"/>
    <property type="match status" value="2"/>
</dbReference>
<gene>
    <name evidence="2" type="ORF">HICCMSTLAB_LOCUS2105</name>
</gene>
<comment type="caution">
    <text evidence="2">The sequence shown here is derived from an EMBL/GenBank/DDBJ whole genome shotgun (WGS) entry which is preliminary data.</text>
</comment>
<dbReference type="PROSITE" id="PS50838">
    <property type="entry name" value="MAGE"/>
    <property type="match status" value="1"/>
</dbReference>
<organism evidence="2 3">
    <name type="scientific">Cotesia congregata</name>
    <name type="common">Parasitoid wasp</name>
    <name type="synonym">Apanteles congregatus</name>
    <dbReference type="NCBI Taxonomy" id="51543"/>
    <lineage>
        <taxon>Eukaryota</taxon>
        <taxon>Metazoa</taxon>
        <taxon>Ecdysozoa</taxon>
        <taxon>Arthropoda</taxon>
        <taxon>Hexapoda</taxon>
        <taxon>Insecta</taxon>
        <taxon>Pterygota</taxon>
        <taxon>Neoptera</taxon>
        <taxon>Endopterygota</taxon>
        <taxon>Hymenoptera</taxon>
        <taxon>Apocrita</taxon>
        <taxon>Ichneumonoidea</taxon>
        <taxon>Braconidae</taxon>
        <taxon>Microgastrinae</taxon>
        <taxon>Cotesia</taxon>
    </lineage>
</organism>
<feature type="domain" description="MAGE" evidence="1">
    <location>
        <begin position="19"/>
        <end position="222"/>
    </location>
</feature>
<protein>
    <submittedName>
        <fullName evidence="2">Similar to Nsmce3: Non-structural maintenance of chromosomes element 3 homolog (Mus musculus)</fullName>
    </submittedName>
</protein>